<feature type="domain" description="Pyrrolo-quinoline quinone repeat" evidence="1">
    <location>
        <begin position="93"/>
        <end position="213"/>
    </location>
</feature>
<evidence type="ECO:0000313" key="2">
    <source>
        <dbReference type="EMBL" id="SHM73673.1"/>
    </source>
</evidence>
<dbReference type="AlphaFoldDB" id="A0A1M7L6C1"/>
<evidence type="ECO:0000259" key="1">
    <source>
        <dbReference type="Pfam" id="PF13360"/>
    </source>
</evidence>
<dbReference type="STRING" id="1419482.SAMN05444266_110166"/>
<dbReference type="InterPro" id="IPR011047">
    <property type="entry name" value="Quinoprotein_ADH-like_sf"/>
</dbReference>
<proteinExistence type="predicted"/>
<dbReference type="Gene3D" id="2.130.10.10">
    <property type="entry name" value="YVTN repeat-like/Quinoprotein amine dehydrogenase"/>
    <property type="match status" value="1"/>
</dbReference>
<reference evidence="2 3" key="1">
    <citation type="submission" date="2016-11" db="EMBL/GenBank/DDBJ databases">
        <authorList>
            <person name="Jaros S."/>
            <person name="Januszkiewicz K."/>
            <person name="Wedrychowicz H."/>
        </authorList>
    </citation>
    <scope>NUCLEOTIDE SEQUENCE [LARGE SCALE GENOMIC DNA]</scope>
    <source>
        <strain evidence="2 3">DSM 27406</strain>
    </source>
</reference>
<name>A0A1M7L6C1_9BACT</name>
<sequence>MYQKIDTVYGLFAPKIYKGIIVGTKFDDREILRVGPDLGKKISQLGNLTSRIITVDDEKILIANKEGVFLLDNDLQITERFPILPANMQDLVADGDILYGTIKEQQGVLVTKYDYVAGTIIWQTTVAAANQVLLHNGFCYVWGSTGLVMTAINAASGVIIWQHTYAETSSPFDYNFQPYLTNRHIIVRYASENMHGLAAVDLQTGKEQYRQVVTPKSICVGRLIYALKKEDERNYLAVIDDDTGEDQLYDISVIVAQTFELPYKGLFIAADSTAIYIWSEDEKKALIFNTKNYEMIGHFQMETEAWYLQEIISEMNGNRLYLITNDGEIQVMEKKS</sequence>
<dbReference type="PANTHER" id="PTHR34512">
    <property type="entry name" value="CELL SURFACE PROTEIN"/>
    <property type="match status" value="1"/>
</dbReference>
<accession>A0A1M7L6C1</accession>
<dbReference type="RefSeq" id="WP_073086358.1">
    <property type="nucleotide sequence ID" value="NZ_FRBL01000010.1"/>
</dbReference>
<dbReference type="InterPro" id="IPR002372">
    <property type="entry name" value="PQQ_rpt_dom"/>
</dbReference>
<dbReference type="PANTHER" id="PTHR34512:SF30">
    <property type="entry name" value="OUTER MEMBRANE PROTEIN ASSEMBLY FACTOR BAMB"/>
    <property type="match status" value="1"/>
</dbReference>
<gene>
    <name evidence="2" type="ORF">SAMN05444266_110166</name>
</gene>
<organism evidence="2 3">
    <name type="scientific">Chitinophaga jiangningensis</name>
    <dbReference type="NCBI Taxonomy" id="1419482"/>
    <lineage>
        <taxon>Bacteria</taxon>
        <taxon>Pseudomonadati</taxon>
        <taxon>Bacteroidota</taxon>
        <taxon>Chitinophagia</taxon>
        <taxon>Chitinophagales</taxon>
        <taxon>Chitinophagaceae</taxon>
        <taxon>Chitinophaga</taxon>
    </lineage>
</organism>
<dbReference type="SUPFAM" id="SSF50998">
    <property type="entry name" value="Quinoprotein alcohol dehydrogenase-like"/>
    <property type="match status" value="1"/>
</dbReference>
<keyword evidence="3" id="KW-1185">Reference proteome</keyword>
<dbReference type="Pfam" id="PF13360">
    <property type="entry name" value="PQQ_2"/>
    <property type="match status" value="1"/>
</dbReference>
<evidence type="ECO:0000313" key="3">
    <source>
        <dbReference type="Proteomes" id="UP000184420"/>
    </source>
</evidence>
<dbReference type="InterPro" id="IPR015943">
    <property type="entry name" value="WD40/YVTN_repeat-like_dom_sf"/>
</dbReference>
<dbReference type="Proteomes" id="UP000184420">
    <property type="component" value="Unassembled WGS sequence"/>
</dbReference>
<protein>
    <submittedName>
        <fullName evidence="2">PQQ-like domain-containing protein</fullName>
    </submittedName>
</protein>
<dbReference type="EMBL" id="FRBL01000010">
    <property type="protein sequence ID" value="SHM73673.1"/>
    <property type="molecule type" value="Genomic_DNA"/>
</dbReference>